<evidence type="ECO:0000256" key="6">
    <source>
        <dbReference type="ARBA" id="ARBA00049877"/>
    </source>
</evidence>
<dbReference type="CDD" id="cd07938">
    <property type="entry name" value="DRE_TIM_HMGL"/>
    <property type="match status" value="1"/>
</dbReference>
<dbReference type="SUPFAM" id="SSF51569">
    <property type="entry name" value="Aldolase"/>
    <property type="match status" value="1"/>
</dbReference>
<dbReference type="EMBL" id="OB794313">
    <property type="protein sequence ID" value="CAD7430031.1"/>
    <property type="molecule type" value="Genomic_DNA"/>
</dbReference>
<evidence type="ECO:0000256" key="5">
    <source>
        <dbReference type="ARBA" id="ARBA00023239"/>
    </source>
</evidence>
<dbReference type="InterPro" id="IPR013785">
    <property type="entry name" value="Aldolase_TIM"/>
</dbReference>
<keyword evidence="5" id="KW-0456">Lyase</keyword>
<name>A0A7R9EBR9_9NEOP</name>
<dbReference type="Pfam" id="PF00682">
    <property type="entry name" value="HMGL-like"/>
    <property type="match status" value="1"/>
</dbReference>
<dbReference type="PANTHER" id="PTHR42738:SF7">
    <property type="entry name" value="HYDROXYMETHYLGLUTARYL-COA LYASE"/>
    <property type="match status" value="1"/>
</dbReference>
<keyword evidence="4" id="KW-0479">Metal-binding</keyword>
<evidence type="ECO:0000256" key="4">
    <source>
        <dbReference type="ARBA" id="ARBA00022723"/>
    </source>
</evidence>
<comment type="catalytic activity">
    <reaction evidence="6">
        <text>(3S)-3-hydroxy-3-methylglutaryl-CoA = acetoacetate + acetyl-CoA</text>
        <dbReference type="Rhea" id="RHEA:24404"/>
        <dbReference type="ChEBI" id="CHEBI:13705"/>
        <dbReference type="ChEBI" id="CHEBI:43074"/>
        <dbReference type="ChEBI" id="CHEBI:57288"/>
        <dbReference type="EC" id="4.1.3.4"/>
    </reaction>
</comment>
<evidence type="ECO:0000256" key="2">
    <source>
        <dbReference type="ARBA" id="ARBA00009405"/>
    </source>
</evidence>
<evidence type="ECO:0000256" key="3">
    <source>
        <dbReference type="ARBA" id="ARBA00012910"/>
    </source>
</evidence>
<dbReference type="EC" id="4.1.3.4" evidence="3"/>
<gene>
    <name evidence="8" type="ORF">TMSB3V08_LOCUS6801</name>
</gene>
<dbReference type="GO" id="GO:0046872">
    <property type="term" value="F:metal ion binding"/>
    <property type="evidence" value="ECO:0007669"/>
    <property type="project" value="UniProtKB-KW"/>
</dbReference>
<dbReference type="NCBIfam" id="NF004283">
    <property type="entry name" value="PRK05692.1"/>
    <property type="match status" value="1"/>
</dbReference>
<organism evidence="8">
    <name type="scientific">Timema monikensis</name>
    <dbReference type="NCBI Taxonomy" id="170555"/>
    <lineage>
        <taxon>Eukaryota</taxon>
        <taxon>Metazoa</taxon>
        <taxon>Ecdysozoa</taxon>
        <taxon>Arthropoda</taxon>
        <taxon>Hexapoda</taxon>
        <taxon>Insecta</taxon>
        <taxon>Pterygota</taxon>
        <taxon>Neoptera</taxon>
        <taxon>Polyneoptera</taxon>
        <taxon>Phasmatodea</taxon>
        <taxon>Timematodea</taxon>
        <taxon>Timematoidea</taxon>
        <taxon>Timematidae</taxon>
        <taxon>Timema</taxon>
    </lineage>
</organism>
<dbReference type="PROSITE" id="PS50991">
    <property type="entry name" value="PYR_CT"/>
    <property type="match status" value="1"/>
</dbReference>
<protein>
    <recommendedName>
        <fullName evidence="3">hydroxymethylglutaryl-CoA lyase</fullName>
        <ecNumber evidence="3">4.1.3.4</ecNumber>
    </recommendedName>
</protein>
<dbReference type="PANTHER" id="PTHR42738">
    <property type="entry name" value="HYDROXYMETHYLGLUTARYL-COA LYASE"/>
    <property type="match status" value="1"/>
</dbReference>
<dbReference type="AlphaFoldDB" id="A0A7R9EBR9"/>
<dbReference type="FunFam" id="3.20.20.70:FF:000201">
    <property type="entry name" value="Hydroxymethylglutaryl-CoA lyase"/>
    <property type="match status" value="1"/>
</dbReference>
<dbReference type="GO" id="GO:0046951">
    <property type="term" value="P:ketone body biosynthetic process"/>
    <property type="evidence" value="ECO:0007669"/>
    <property type="project" value="TreeGrafter"/>
</dbReference>
<dbReference type="UniPathway" id="UPA00896">
    <property type="reaction ID" value="UER00863"/>
</dbReference>
<evidence type="ECO:0000313" key="8">
    <source>
        <dbReference type="EMBL" id="CAD7430031.1"/>
    </source>
</evidence>
<dbReference type="InterPro" id="IPR043594">
    <property type="entry name" value="HMGL"/>
</dbReference>
<feature type="domain" description="Pyruvate carboxyltransferase" evidence="7">
    <location>
        <begin position="5"/>
        <end position="269"/>
    </location>
</feature>
<evidence type="ECO:0000259" key="7">
    <source>
        <dbReference type="PROSITE" id="PS50991"/>
    </source>
</evidence>
<comment type="pathway">
    <text evidence="1">Metabolic intermediate metabolism; (S)-3-hydroxy-3-methylglutaryl-CoA degradation; acetoacetate from (S)-3-hydroxy-3-methylglutaryl-CoA: step 1/1.</text>
</comment>
<accession>A0A7R9EBR9</accession>
<dbReference type="GO" id="GO:0006552">
    <property type="term" value="P:L-leucine catabolic process"/>
    <property type="evidence" value="ECO:0007669"/>
    <property type="project" value="TreeGrafter"/>
</dbReference>
<dbReference type="InterPro" id="IPR000891">
    <property type="entry name" value="PYR_CT"/>
</dbReference>
<comment type="similarity">
    <text evidence="2">Belongs to the HMG-CoA lyase family.</text>
</comment>
<dbReference type="Gene3D" id="3.20.20.70">
    <property type="entry name" value="Aldolase class I"/>
    <property type="match status" value="1"/>
</dbReference>
<dbReference type="GO" id="GO:0004419">
    <property type="term" value="F:hydroxymethylglutaryl-CoA lyase activity"/>
    <property type="evidence" value="ECO:0007669"/>
    <property type="project" value="UniProtKB-EC"/>
</dbReference>
<proteinExistence type="inferred from homology"/>
<evidence type="ECO:0000256" key="1">
    <source>
        <dbReference type="ARBA" id="ARBA00005143"/>
    </source>
</evidence>
<sequence>MPAQVRVVEVGPRDGLQNEPGIVPTETKIELINRLSKSGLKHIEASAFVSPKWIPQMADHREVFHNITKLSDVNYAALVPNLKGFDAAIEAGADEVAIFSAASESFSKKNINCSIKESLARFNEVMEASKRKNIRVRGYVSCIVGCPYEGPIKPKNVVRIAKALYDMGCYEVSLGDTIGVGTPSTIRALLDEVVKHIPIDKLAIHCHDTYGQALVNTLTALEFGISVVDSSVSGLGGCPYAKGATGNLASEDLVYMLNADTLLFASTVLPNLAGNSLPGPSQSRDIDERWKRVWPSNPILEKVQEGVRPQPGFLVISRVEDNESLKGVCSFIF</sequence>
<reference evidence="8" key="1">
    <citation type="submission" date="2020-11" db="EMBL/GenBank/DDBJ databases">
        <authorList>
            <person name="Tran Van P."/>
        </authorList>
    </citation>
    <scope>NUCLEOTIDE SEQUENCE</scope>
</reference>